<name>A0A420WIC6_9PROT</name>
<dbReference type="OrthoDB" id="9798292at2"/>
<gene>
    <name evidence="1" type="ORF">BCL74_2652</name>
</gene>
<dbReference type="InterPro" id="IPR008320">
    <property type="entry name" value="UCP032025"/>
</dbReference>
<dbReference type="Proteomes" id="UP000277424">
    <property type="component" value="Unassembled WGS sequence"/>
</dbReference>
<dbReference type="PIRSF" id="PIRSF032025">
    <property type="entry name" value="UCP032025"/>
    <property type="match status" value="1"/>
</dbReference>
<sequence length="144" mass="16232">MPLNLIKLCVGIDELAELRDWQAQRLARMRAASETPQLRHVTRSWPRRADEVLEGGSLYWVIKGIIRARQPITGFEEVLDPQEGIRRCAILLAEDLVETEARPCRAFQGWRYLEAKDAPADRPGGGDSDLPAEMEAELRALGIL</sequence>
<dbReference type="AlphaFoldDB" id="A0A420WIC6"/>
<reference evidence="1 2" key="1">
    <citation type="submission" date="2018-10" db="EMBL/GenBank/DDBJ databases">
        <title>Comparative analysis of microorganisms from saline springs in Andes Mountain Range, Colombia.</title>
        <authorList>
            <person name="Rubin E."/>
        </authorList>
    </citation>
    <scope>NUCLEOTIDE SEQUENCE [LARGE SCALE GENOMIC DNA]</scope>
    <source>
        <strain evidence="1 2">USBA 36</strain>
    </source>
</reference>
<accession>A0A420WIC6</accession>
<dbReference type="EMBL" id="RBIG01000002">
    <property type="protein sequence ID" value="RKQ70702.1"/>
    <property type="molecule type" value="Genomic_DNA"/>
</dbReference>
<organism evidence="1 2">
    <name type="scientific">Oceanibaculum indicum</name>
    <dbReference type="NCBI Taxonomy" id="526216"/>
    <lineage>
        <taxon>Bacteria</taxon>
        <taxon>Pseudomonadati</taxon>
        <taxon>Pseudomonadota</taxon>
        <taxon>Alphaproteobacteria</taxon>
        <taxon>Rhodospirillales</taxon>
        <taxon>Oceanibaculaceae</taxon>
        <taxon>Oceanibaculum</taxon>
    </lineage>
</organism>
<dbReference type="Pfam" id="PF07370">
    <property type="entry name" value="DUF1489"/>
    <property type="match status" value="1"/>
</dbReference>
<proteinExistence type="predicted"/>
<protein>
    <recommendedName>
        <fullName evidence="3">Lysophospholipase</fullName>
    </recommendedName>
</protein>
<dbReference type="RefSeq" id="WP_121220646.1">
    <property type="nucleotide sequence ID" value="NZ_RBIG01000002.1"/>
</dbReference>
<evidence type="ECO:0008006" key="3">
    <source>
        <dbReference type="Google" id="ProtNLM"/>
    </source>
</evidence>
<evidence type="ECO:0000313" key="2">
    <source>
        <dbReference type="Proteomes" id="UP000277424"/>
    </source>
</evidence>
<evidence type="ECO:0000313" key="1">
    <source>
        <dbReference type="EMBL" id="RKQ70702.1"/>
    </source>
</evidence>
<comment type="caution">
    <text evidence="1">The sequence shown here is derived from an EMBL/GenBank/DDBJ whole genome shotgun (WGS) entry which is preliminary data.</text>
</comment>